<feature type="compositionally biased region" description="Polar residues" evidence="1">
    <location>
        <begin position="120"/>
        <end position="137"/>
    </location>
</feature>
<name>A0AAD7MU96_9AGAR</name>
<evidence type="ECO:0000313" key="2">
    <source>
        <dbReference type="EMBL" id="KAJ7732232.1"/>
    </source>
</evidence>
<proteinExistence type="predicted"/>
<dbReference type="EMBL" id="JARJLG010000177">
    <property type="protein sequence ID" value="KAJ7732232.1"/>
    <property type="molecule type" value="Genomic_DNA"/>
</dbReference>
<organism evidence="2 3">
    <name type="scientific">Mycena maculata</name>
    <dbReference type="NCBI Taxonomy" id="230809"/>
    <lineage>
        <taxon>Eukaryota</taxon>
        <taxon>Fungi</taxon>
        <taxon>Dikarya</taxon>
        <taxon>Basidiomycota</taxon>
        <taxon>Agaricomycotina</taxon>
        <taxon>Agaricomycetes</taxon>
        <taxon>Agaricomycetidae</taxon>
        <taxon>Agaricales</taxon>
        <taxon>Marasmiineae</taxon>
        <taxon>Mycenaceae</taxon>
        <taxon>Mycena</taxon>
    </lineage>
</organism>
<feature type="compositionally biased region" description="Basic residues" evidence="1">
    <location>
        <begin position="166"/>
        <end position="175"/>
    </location>
</feature>
<feature type="region of interest" description="Disordered" evidence="1">
    <location>
        <begin position="56"/>
        <end position="178"/>
    </location>
</feature>
<evidence type="ECO:0000313" key="3">
    <source>
        <dbReference type="Proteomes" id="UP001215280"/>
    </source>
</evidence>
<dbReference type="Proteomes" id="UP001215280">
    <property type="component" value="Unassembled WGS sequence"/>
</dbReference>
<keyword evidence="3" id="KW-1185">Reference proteome</keyword>
<sequence length="208" mass="21977">MASSSDSETGSESNTGECTAHDKKTKEECKCDHYVESLFSSGRCGNCTHRRTHHLLGDPSEEAVTAEPSAPDTLLPANRPVSRSEANPSSASSSKLGKLADPGGSSVSSILRSMGIKRTAGSTSFSLPVPPNTTSSKARGILGRADQESNSGMRPLPELKGQSKNTKPRKGKKKDHNATTFKVASIVVVPCGVEFSVRYQSVESKLGQ</sequence>
<reference evidence="2" key="1">
    <citation type="submission" date="2023-03" db="EMBL/GenBank/DDBJ databases">
        <title>Massive genome expansion in bonnet fungi (Mycena s.s.) driven by repeated elements and novel gene families across ecological guilds.</title>
        <authorList>
            <consortium name="Lawrence Berkeley National Laboratory"/>
            <person name="Harder C.B."/>
            <person name="Miyauchi S."/>
            <person name="Viragh M."/>
            <person name="Kuo A."/>
            <person name="Thoen E."/>
            <person name="Andreopoulos B."/>
            <person name="Lu D."/>
            <person name="Skrede I."/>
            <person name="Drula E."/>
            <person name="Henrissat B."/>
            <person name="Morin E."/>
            <person name="Kohler A."/>
            <person name="Barry K."/>
            <person name="LaButti K."/>
            <person name="Morin E."/>
            <person name="Salamov A."/>
            <person name="Lipzen A."/>
            <person name="Mereny Z."/>
            <person name="Hegedus B."/>
            <person name="Baldrian P."/>
            <person name="Stursova M."/>
            <person name="Weitz H."/>
            <person name="Taylor A."/>
            <person name="Grigoriev I.V."/>
            <person name="Nagy L.G."/>
            <person name="Martin F."/>
            <person name="Kauserud H."/>
        </authorList>
    </citation>
    <scope>NUCLEOTIDE SEQUENCE</scope>
    <source>
        <strain evidence="2">CBHHK188m</strain>
    </source>
</reference>
<protein>
    <submittedName>
        <fullName evidence="2">Uncharacterized protein</fullName>
    </submittedName>
</protein>
<feature type="compositionally biased region" description="Low complexity" evidence="1">
    <location>
        <begin position="1"/>
        <end position="17"/>
    </location>
</feature>
<feature type="compositionally biased region" description="Low complexity" evidence="1">
    <location>
        <begin position="83"/>
        <end position="94"/>
    </location>
</feature>
<evidence type="ECO:0000256" key="1">
    <source>
        <dbReference type="SAM" id="MobiDB-lite"/>
    </source>
</evidence>
<dbReference type="AlphaFoldDB" id="A0AAD7MU96"/>
<gene>
    <name evidence="2" type="ORF">DFH07DRAFT_781010</name>
</gene>
<comment type="caution">
    <text evidence="2">The sequence shown here is derived from an EMBL/GenBank/DDBJ whole genome shotgun (WGS) entry which is preliminary data.</text>
</comment>
<feature type="region of interest" description="Disordered" evidence="1">
    <location>
        <begin position="1"/>
        <end position="26"/>
    </location>
</feature>
<accession>A0AAD7MU96</accession>